<comment type="caution">
    <text evidence="4">The sequence shown here is derived from an EMBL/GenBank/DDBJ whole genome shotgun (WGS) entry which is preliminary data.</text>
</comment>
<dbReference type="OrthoDB" id="7847955at2"/>
<dbReference type="Gene3D" id="3.40.50.2000">
    <property type="entry name" value="Glycogen Phosphorylase B"/>
    <property type="match status" value="2"/>
</dbReference>
<evidence type="ECO:0000256" key="1">
    <source>
        <dbReference type="ARBA" id="ARBA00022679"/>
    </source>
</evidence>
<evidence type="ECO:0000259" key="2">
    <source>
        <dbReference type="Pfam" id="PF00534"/>
    </source>
</evidence>
<dbReference type="AlphaFoldDB" id="A0A2P7ASU7"/>
<organism evidence="4 5">
    <name type="scientific">Phyllobacterium endophyticum</name>
    <dbReference type="NCBI Taxonomy" id="1149773"/>
    <lineage>
        <taxon>Bacteria</taxon>
        <taxon>Pseudomonadati</taxon>
        <taxon>Pseudomonadota</taxon>
        <taxon>Alphaproteobacteria</taxon>
        <taxon>Hyphomicrobiales</taxon>
        <taxon>Phyllobacteriaceae</taxon>
        <taxon>Phyllobacterium</taxon>
    </lineage>
</organism>
<sequence>MTIDAVGGVWRYAMDLATELVEWGIETVFAGFGPPPSERQLREVSGKRIVIWTDAPLDWTTDREERLDEVPDLLANLVASNGIDIVHLNLPSQGAGLDVDVPVVVMSHSCVVTWFRAVRNSAPPADWVWQKQRNRSGFDRADIVLSPSESHAEALRLNYGQIPNLQVVHNSSRAPLCSLPKEDFVFAAGRWWDEGKNGAVLDLAAPCLTWPLVMAGASFGPNGQQCTIINAKHVEHLAHEETMALMSRAAIVASPSLYEPFGLVPLEAARCGAALVLADIPTYRELWDGAALFADPRDPRAFADAINRLTSDAKLRIDLARLAQKRSSTFSPGAQAGEMAEIYTRLTRGFTAPQHWSLA</sequence>
<dbReference type="SUPFAM" id="SSF53756">
    <property type="entry name" value="UDP-Glycosyltransferase/glycogen phosphorylase"/>
    <property type="match status" value="1"/>
</dbReference>
<dbReference type="Pfam" id="PF00534">
    <property type="entry name" value="Glycos_transf_1"/>
    <property type="match status" value="1"/>
</dbReference>
<dbReference type="GO" id="GO:0016757">
    <property type="term" value="F:glycosyltransferase activity"/>
    <property type="evidence" value="ECO:0007669"/>
    <property type="project" value="InterPro"/>
</dbReference>
<dbReference type="Pfam" id="PF13439">
    <property type="entry name" value="Glyco_transf_4"/>
    <property type="match status" value="1"/>
</dbReference>
<reference evidence="5" key="1">
    <citation type="submission" date="2017-11" db="EMBL/GenBank/DDBJ databases">
        <authorList>
            <person name="Kuznetsova I."/>
            <person name="Sazanova A."/>
            <person name="Chirak E."/>
            <person name="Safronova V."/>
            <person name="Willems A."/>
        </authorList>
    </citation>
    <scope>NUCLEOTIDE SEQUENCE [LARGE SCALE GENOMIC DNA]</scope>
    <source>
        <strain evidence="5">PEPV15</strain>
    </source>
</reference>
<keyword evidence="5" id="KW-1185">Reference proteome</keyword>
<dbReference type="EMBL" id="PGGN01000003">
    <property type="protein sequence ID" value="PSH57257.1"/>
    <property type="molecule type" value="Genomic_DNA"/>
</dbReference>
<dbReference type="InterPro" id="IPR001296">
    <property type="entry name" value="Glyco_trans_1"/>
</dbReference>
<keyword evidence="1 4" id="KW-0808">Transferase</keyword>
<accession>A0A2P7ASU7</accession>
<name>A0A2P7ASU7_9HYPH</name>
<dbReference type="RefSeq" id="WP_106718013.1">
    <property type="nucleotide sequence ID" value="NZ_JACHXT010000003.1"/>
</dbReference>
<evidence type="ECO:0000259" key="3">
    <source>
        <dbReference type="Pfam" id="PF13439"/>
    </source>
</evidence>
<evidence type="ECO:0000313" key="4">
    <source>
        <dbReference type="EMBL" id="PSH57257.1"/>
    </source>
</evidence>
<evidence type="ECO:0000313" key="5">
    <source>
        <dbReference type="Proteomes" id="UP000241158"/>
    </source>
</evidence>
<dbReference type="GO" id="GO:0009103">
    <property type="term" value="P:lipopolysaccharide biosynthetic process"/>
    <property type="evidence" value="ECO:0007669"/>
    <property type="project" value="TreeGrafter"/>
</dbReference>
<protein>
    <submittedName>
        <fullName evidence="4">Glycosyl transferase</fullName>
    </submittedName>
</protein>
<dbReference type="PANTHER" id="PTHR46401">
    <property type="entry name" value="GLYCOSYLTRANSFERASE WBBK-RELATED"/>
    <property type="match status" value="1"/>
</dbReference>
<proteinExistence type="predicted"/>
<gene>
    <name evidence="4" type="ORF">CU100_16555</name>
</gene>
<feature type="domain" description="Glycosyl transferase family 1" evidence="2">
    <location>
        <begin position="232"/>
        <end position="325"/>
    </location>
</feature>
<dbReference type="Proteomes" id="UP000241158">
    <property type="component" value="Unassembled WGS sequence"/>
</dbReference>
<dbReference type="PANTHER" id="PTHR46401:SF2">
    <property type="entry name" value="GLYCOSYLTRANSFERASE WBBK-RELATED"/>
    <property type="match status" value="1"/>
</dbReference>
<feature type="domain" description="Glycosyltransferase subfamily 4-like N-terminal" evidence="3">
    <location>
        <begin position="6"/>
        <end position="170"/>
    </location>
</feature>
<dbReference type="InterPro" id="IPR028098">
    <property type="entry name" value="Glyco_trans_4-like_N"/>
</dbReference>